<evidence type="ECO:0000259" key="9">
    <source>
        <dbReference type="PROSITE" id="PS51295"/>
    </source>
</evidence>
<protein>
    <recommendedName>
        <fullName evidence="9">CRM domain-containing protein</fullName>
    </recommendedName>
</protein>
<dbReference type="GO" id="GO:0003723">
    <property type="term" value="F:RNA binding"/>
    <property type="evidence" value="ECO:0007669"/>
    <property type="project" value="UniProtKB-UniRule"/>
</dbReference>
<evidence type="ECO:0000313" key="10">
    <source>
        <dbReference type="EMBL" id="KAG6432395.1"/>
    </source>
</evidence>
<dbReference type="SUPFAM" id="SSF75471">
    <property type="entry name" value="YhbY-like"/>
    <property type="match status" value="2"/>
</dbReference>
<dbReference type="PANTHER" id="PTHR46247">
    <property type="entry name" value="CRS2-ASSOCIATED FACTOR 1, CHLOROPLASTIC"/>
    <property type="match status" value="1"/>
</dbReference>
<evidence type="ECO:0000313" key="11">
    <source>
        <dbReference type="Proteomes" id="UP000298416"/>
    </source>
</evidence>
<keyword evidence="4" id="KW-0809">Transit peptide</keyword>
<dbReference type="OrthoDB" id="1911210at2759"/>
<evidence type="ECO:0000256" key="7">
    <source>
        <dbReference type="PROSITE-ProRule" id="PRU00626"/>
    </source>
</evidence>
<dbReference type="PROSITE" id="PS51295">
    <property type="entry name" value="CRM"/>
    <property type="match status" value="2"/>
</dbReference>
<keyword evidence="11" id="KW-1185">Reference proteome</keyword>
<evidence type="ECO:0000256" key="5">
    <source>
        <dbReference type="ARBA" id="ARBA00023187"/>
    </source>
</evidence>
<feature type="region of interest" description="Disordered" evidence="8">
    <location>
        <begin position="1"/>
        <end position="90"/>
    </location>
</feature>
<evidence type="ECO:0000256" key="4">
    <source>
        <dbReference type="ARBA" id="ARBA00022946"/>
    </source>
</evidence>
<dbReference type="InterPro" id="IPR001890">
    <property type="entry name" value="RNA-binding_CRM"/>
</dbReference>
<proteinExistence type="predicted"/>
<comment type="caution">
    <text evidence="10">The sequence shown here is derived from an EMBL/GenBank/DDBJ whole genome shotgun (WGS) entry which is preliminary data.</text>
</comment>
<evidence type="ECO:0000256" key="2">
    <source>
        <dbReference type="ARBA" id="ARBA00022737"/>
    </source>
</evidence>
<dbReference type="InterPro" id="IPR035920">
    <property type="entry name" value="YhbY-like_sf"/>
</dbReference>
<feature type="compositionally biased region" description="Polar residues" evidence="8">
    <location>
        <begin position="25"/>
        <end position="45"/>
    </location>
</feature>
<evidence type="ECO:0000256" key="8">
    <source>
        <dbReference type="SAM" id="MobiDB-lite"/>
    </source>
</evidence>
<dbReference type="GO" id="GO:0006397">
    <property type="term" value="P:mRNA processing"/>
    <property type="evidence" value="ECO:0007669"/>
    <property type="project" value="UniProtKB-KW"/>
</dbReference>
<dbReference type="Proteomes" id="UP000298416">
    <property type="component" value="Unassembled WGS sequence"/>
</dbReference>
<keyword evidence="1" id="KW-0507">mRNA processing</keyword>
<keyword evidence="3 7" id="KW-0694">RNA-binding</keyword>
<gene>
    <name evidence="10" type="ORF">SASPL_103971</name>
</gene>
<feature type="domain" description="CRM" evidence="9">
    <location>
        <begin position="166"/>
        <end position="264"/>
    </location>
</feature>
<dbReference type="FunFam" id="3.30.110.60:FF:000002">
    <property type="entry name" value="CRS2-associated factor 1, chloroplastic"/>
    <property type="match status" value="2"/>
</dbReference>
<dbReference type="SMART" id="SM01103">
    <property type="entry name" value="CRS1_YhbY"/>
    <property type="match status" value="2"/>
</dbReference>
<organism evidence="10">
    <name type="scientific">Salvia splendens</name>
    <name type="common">Scarlet sage</name>
    <dbReference type="NCBI Taxonomy" id="180675"/>
    <lineage>
        <taxon>Eukaryota</taxon>
        <taxon>Viridiplantae</taxon>
        <taxon>Streptophyta</taxon>
        <taxon>Embryophyta</taxon>
        <taxon>Tracheophyta</taxon>
        <taxon>Spermatophyta</taxon>
        <taxon>Magnoliopsida</taxon>
        <taxon>eudicotyledons</taxon>
        <taxon>Gunneridae</taxon>
        <taxon>Pentapetalae</taxon>
        <taxon>asterids</taxon>
        <taxon>lamiids</taxon>
        <taxon>Lamiales</taxon>
        <taxon>Lamiaceae</taxon>
        <taxon>Nepetoideae</taxon>
        <taxon>Mentheae</taxon>
        <taxon>Salviinae</taxon>
        <taxon>Salvia</taxon>
        <taxon>Salvia subgen. Calosphace</taxon>
        <taxon>core Calosphace</taxon>
    </lineage>
</organism>
<dbReference type="EMBL" id="PNBA02000002">
    <property type="protein sequence ID" value="KAG6432395.1"/>
    <property type="molecule type" value="Genomic_DNA"/>
</dbReference>
<dbReference type="AlphaFoldDB" id="A0A8X8YLW7"/>
<dbReference type="GO" id="GO:1990904">
    <property type="term" value="C:ribonucleoprotein complex"/>
    <property type="evidence" value="ECO:0007669"/>
    <property type="project" value="UniProtKB-KW"/>
</dbReference>
<reference evidence="10" key="1">
    <citation type="submission" date="2018-01" db="EMBL/GenBank/DDBJ databases">
        <authorList>
            <person name="Mao J.F."/>
        </authorList>
    </citation>
    <scope>NUCLEOTIDE SEQUENCE</scope>
    <source>
        <strain evidence="10">Huo1</strain>
        <tissue evidence="10">Leaf</tissue>
    </source>
</reference>
<dbReference type="Pfam" id="PF01985">
    <property type="entry name" value="CRS1_YhbY"/>
    <property type="match status" value="2"/>
</dbReference>
<dbReference type="PANTHER" id="PTHR46247:SF2">
    <property type="entry name" value="CRS2-ASSOCIATED FACTOR 1, MITOCHONDRIAL"/>
    <property type="match status" value="1"/>
</dbReference>
<keyword evidence="6" id="KW-0687">Ribonucleoprotein</keyword>
<keyword evidence="2" id="KW-0677">Repeat</keyword>
<sequence length="412" mass="46764">MRKMATQLSRLLRHKTPPEIAIFSTRRSLSTNAASPSSKLQSVYNFISPPSFHPHPPDNSSNSQPESRTRKRSKPPYRPPSSLDQPDRPIKSELPFDFQFSYTESNTKVRPIGLREPKYSPFGPGRVDRVWTGVCAPAVDPKVGYAGVDGELEEKRREMREMVQGEPLTNAERKAIVERFQRPKAKMQINLGRDGLTHNMLDVIHNHWKHAEAVRIKCMGVPTVDMKNVCAQLEDKTFGKIIHRHGGQLILYRGRHYKPSKRPVVPLMLWKPQEPVYPRLIKTTIEGLSIEETKEMRKTGLSVPALTRLAKNGYYGSLVPMVRDAFLSDELLRIDCKGLPRSDYKKIGCKLKDLVPCILVTFEKEQIVIWRGTNYKPAEGGYFLTERESFDNASDEAGFDSGDSDDDSSTQT</sequence>
<keyword evidence="5" id="KW-0508">mRNA splicing</keyword>
<dbReference type="GO" id="GO:0000373">
    <property type="term" value="P:Group II intron splicing"/>
    <property type="evidence" value="ECO:0007669"/>
    <property type="project" value="InterPro"/>
</dbReference>
<dbReference type="InterPro" id="IPR044599">
    <property type="entry name" value="CAF1P_plant"/>
</dbReference>
<reference evidence="10" key="2">
    <citation type="submission" date="2020-08" db="EMBL/GenBank/DDBJ databases">
        <title>Plant Genome Project.</title>
        <authorList>
            <person name="Zhang R.-G."/>
        </authorList>
    </citation>
    <scope>NUCLEOTIDE SEQUENCE</scope>
    <source>
        <strain evidence="10">Huo1</strain>
        <tissue evidence="10">Leaf</tissue>
    </source>
</reference>
<evidence type="ECO:0000256" key="6">
    <source>
        <dbReference type="ARBA" id="ARBA00023274"/>
    </source>
</evidence>
<name>A0A8X8YLW7_SALSN</name>
<dbReference type="Gene3D" id="3.30.110.60">
    <property type="entry name" value="YhbY-like"/>
    <property type="match status" value="2"/>
</dbReference>
<feature type="domain" description="CRM" evidence="9">
    <location>
        <begin position="286"/>
        <end position="382"/>
    </location>
</feature>
<evidence type="ECO:0000256" key="1">
    <source>
        <dbReference type="ARBA" id="ARBA00022664"/>
    </source>
</evidence>
<feature type="region of interest" description="Disordered" evidence="8">
    <location>
        <begin position="393"/>
        <end position="412"/>
    </location>
</feature>
<accession>A0A8X8YLW7</accession>
<evidence type="ECO:0000256" key="3">
    <source>
        <dbReference type="ARBA" id="ARBA00022884"/>
    </source>
</evidence>